<dbReference type="Proteomes" id="UP000234456">
    <property type="component" value="Unassembled WGS sequence"/>
</dbReference>
<dbReference type="InterPro" id="IPR006091">
    <property type="entry name" value="Acyl-CoA_Oxase/DH_mid-dom"/>
</dbReference>
<dbReference type="Gene3D" id="1.10.540.10">
    <property type="entry name" value="Acyl-CoA dehydrogenase/oxidase, N-terminal domain"/>
    <property type="match status" value="1"/>
</dbReference>
<reference evidence="9 10" key="1">
    <citation type="submission" date="2017-12" db="EMBL/GenBank/DDBJ databases">
        <title>Draft genome sequence of Ralstonia pickettii 52.</title>
        <authorList>
            <person name="Zheng B."/>
        </authorList>
    </citation>
    <scope>NUCLEOTIDE SEQUENCE [LARGE SCALE GENOMIC DNA]</scope>
    <source>
        <strain evidence="9 10">52</strain>
    </source>
</reference>
<comment type="similarity">
    <text evidence="2">Belongs to the acyl-CoA dehydrogenase family.</text>
</comment>
<accession>A0A2N4TVK7</accession>
<dbReference type="InterPro" id="IPR046373">
    <property type="entry name" value="Acyl-CoA_Oxase/DH_mid-dom_sf"/>
</dbReference>
<proteinExistence type="inferred from homology"/>
<evidence type="ECO:0000256" key="3">
    <source>
        <dbReference type="ARBA" id="ARBA00022630"/>
    </source>
</evidence>
<dbReference type="Gene3D" id="1.20.140.10">
    <property type="entry name" value="Butyryl-CoA Dehydrogenase, subunit A, domain 3"/>
    <property type="match status" value="1"/>
</dbReference>
<dbReference type="InterPro" id="IPR037069">
    <property type="entry name" value="AcylCoA_DH/ox_N_sf"/>
</dbReference>
<dbReference type="Pfam" id="PF02770">
    <property type="entry name" value="Acyl-CoA_dh_M"/>
    <property type="match status" value="1"/>
</dbReference>
<evidence type="ECO:0000313" key="9">
    <source>
        <dbReference type="EMBL" id="PLC43746.1"/>
    </source>
</evidence>
<evidence type="ECO:0000259" key="7">
    <source>
        <dbReference type="Pfam" id="PF02770"/>
    </source>
</evidence>
<feature type="domain" description="Acyl-CoA oxidase/dehydrogenase middle" evidence="7">
    <location>
        <begin position="132"/>
        <end position="225"/>
    </location>
</feature>
<organism evidence="9 10">
    <name type="scientific">Ralstonia pickettii</name>
    <name type="common">Burkholderia pickettii</name>
    <dbReference type="NCBI Taxonomy" id="329"/>
    <lineage>
        <taxon>Bacteria</taxon>
        <taxon>Pseudomonadati</taxon>
        <taxon>Pseudomonadota</taxon>
        <taxon>Betaproteobacteria</taxon>
        <taxon>Burkholderiales</taxon>
        <taxon>Burkholderiaceae</taxon>
        <taxon>Ralstonia</taxon>
    </lineage>
</organism>
<dbReference type="GO" id="GO:0003995">
    <property type="term" value="F:acyl-CoA dehydrogenase activity"/>
    <property type="evidence" value="ECO:0007669"/>
    <property type="project" value="TreeGrafter"/>
</dbReference>
<dbReference type="SUPFAM" id="SSF56645">
    <property type="entry name" value="Acyl-CoA dehydrogenase NM domain-like"/>
    <property type="match status" value="1"/>
</dbReference>
<dbReference type="InterPro" id="IPR013786">
    <property type="entry name" value="AcylCoA_DH/ox_N"/>
</dbReference>
<comment type="caution">
    <text evidence="9">The sequence shown here is derived from an EMBL/GenBank/DDBJ whole genome shotgun (WGS) entry which is preliminary data.</text>
</comment>
<evidence type="ECO:0000256" key="1">
    <source>
        <dbReference type="ARBA" id="ARBA00001974"/>
    </source>
</evidence>
<keyword evidence="4" id="KW-0274">FAD</keyword>
<dbReference type="GO" id="GO:0005737">
    <property type="term" value="C:cytoplasm"/>
    <property type="evidence" value="ECO:0007669"/>
    <property type="project" value="TreeGrafter"/>
</dbReference>
<evidence type="ECO:0000259" key="6">
    <source>
        <dbReference type="Pfam" id="PF00441"/>
    </source>
</evidence>
<dbReference type="FunFam" id="2.40.110.10:FF:000002">
    <property type="entry name" value="Acyl-CoA dehydrogenase fadE12"/>
    <property type="match status" value="1"/>
</dbReference>
<dbReference type="Pfam" id="PF00441">
    <property type="entry name" value="Acyl-CoA_dh_1"/>
    <property type="match status" value="1"/>
</dbReference>
<evidence type="ECO:0000256" key="2">
    <source>
        <dbReference type="ARBA" id="ARBA00009347"/>
    </source>
</evidence>
<keyword evidence="3" id="KW-0285">Flavoprotein</keyword>
<evidence type="ECO:0000313" key="10">
    <source>
        <dbReference type="Proteomes" id="UP000234456"/>
    </source>
</evidence>
<evidence type="ECO:0000259" key="8">
    <source>
        <dbReference type="Pfam" id="PF02771"/>
    </source>
</evidence>
<dbReference type="InterPro" id="IPR050741">
    <property type="entry name" value="Acyl-CoA_dehydrogenase"/>
</dbReference>
<dbReference type="OrthoDB" id="9770681at2"/>
<dbReference type="InterPro" id="IPR009100">
    <property type="entry name" value="AcylCoA_DH/oxidase_NM_dom_sf"/>
</dbReference>
<feature type="domain" description="Acyl-CoA dehydrogenase/oxidase N-terminal" evidence="8">
    <location>
        <begin position="17"/>
        <end position="128"/>
    </location>
</feature>
<dbReference type="RefSeq" id="WP_102064346.1">
    <property type="nucleotide sequence ID" value="NZ_PKQE01000001.1"/>
</dbReference>
<dbReference type="PANTHER" id="PTHR48083:SF28">
    <property type="entry name" value="ACYL-COA DEHYDROGENASE FAMILY PROTEIN (AFU_ORTHOLOGUE AFUA_6G10880)-RELATED"/>
    <property type="match status" value="1"/>
</dbReference>
<gene>
    <name evidence="9" type="ORF">C0Q88_03270</name>
</gene>
<dbReference type="PANTHER" id="PTHR48083">
    <property type="entry name" value="MEDIUM-CHAIN SPECIFIC ACYL-COA DEHYDROGENASE, MITOCHONDRIAL-RELATED"/>
    <property type="match status" value="1"/>
</dbReference>
<dbReference type="GO" id="GO:0033539">
    <property type="term" value="P:fatty acid beta-oxidation using acyl-CoA dehydrogenase"/>
    <property type="evidence" value="ECO:0007669"/>
    <property type="project" value="TreeGrafter"/>
</dbReference>
<protein>
    <submittedName>
        <fullName evidence="9">Acyl-CoA dehydrogenase</fullName>
    </submittedName>
</protein>
<dbReference type="Gene3D" id="2.40.110.10">
    <property type="entry name" value="Butyryl-CoA Dehydrogenase, subunit A, domain 2"/>
    <property type="match status" value="1"/>
</dbReference>
<dbReference type="Pfam" id="PF02771">
    <property type="entry name" value="Acyl-CoA_dh_N"/>
    <property type="match status" value="1"/>
</dbReference>
<dbReference type="InterPro" id="IPR036250">
    <property type="entry name" value="AcylCo_DH-like_C"/>
</dbReference>
<dbReference type="InterPro" id="IPR009075">
    <property type="entry name" value="AcylCo_DH/oxidase_C"/>
</dbReference>
<evidence type="ECO:0000256" key="4">
    <source>
        <dbReference type="ARBA" id="ARBA00022827"/>
    </source>
</evidence>
<dbReference type="GO" id="GO:0050660">
    <property type="term" value="F:flavin adenine dinucleotide binding"/>
    <property type="evidence" value="ECO:0007669"/>
    <property type="project" value="InterPro"/>
</dbReference>
<keyword evidence="5" id="KW-0560">Oxidoreductase</keyword>
<dbReference type="EMBL" id="PKQE01000001">
    <property type="protein sequence ID" value="PLC43746.1"/>
    <property type="molecule type" value="Genomic_DNA"/>
</dbReference>
<sequence length="388" mass="41995">MFPGLLPSARFGADHDADHDTFRETVRRFVDKAVLPHIDAWEEAETFPRALYREAADLGLLGIGFPEEYGGTPGDLFLELAMIEELTRAASGGLLASLFSHTIGAPPIVAGGSAELKARVLPAILSGEKISALAITEPSGGSDVANLTTRAVRDGDHYVVNGSKIFITSGMRADYITVAVRTGGAGASGISVLLVKGDTPGLTRTPLTKMGWWCSDTAQLHFDNVRVPVGNLLGAENRGFELVMRNFNHERLALAMQAYGLARTCLTEAVEWATQRETFGKRLVQHQVARQKLVAMATRIEATRALLEDLMRRMQAGDAPVAQLCMLKNFATQSLQFCADTAVQLLGGMGFMRGTKSERIYREVKVYMIGGGAEEILSDLAARQLGWV</sequence>
<dbReference type="SUPFAM" id="SSF47203">
    <property type="entry name" value="Acyl-CoA dehydrogenase C-terminal domain-like"/>
    <property type="match status" value="1"/>
</dbReference>
<comment type="cofactor">
    <cofactor evidence="1">
        <name>FAD</name>
        <dbReference type="ChEBI" id="CHEBI:57692"/>
    </cofactor>
</comment>
<dbReference type="AlphaFoldDB" id="A0A2N4TVK7"/>
<name>A0A2N4TVK7_RALPI</name>
<feature type="domain" description="Acyl-CoA dehydrogenase/oxidase C-terminal" evidence="6">
    <location>
        <begin position="237"/>
        <end position="385"/>
    </location>
</feature>
<evidence type="ECO:0000256" key="5">
    <source>
        <dbReference type="ARBA" id="ARBA00023002"/>
    </source>
</evidence>